<evidence type="ECO:0000256" key="3">
    <source>
        <dbReference type="ARBA" id="ARBA00010281"/>
    </source>
</evidence>
<evidence type="ECO:0000256" key="6">
    <source>
        <dbReference type="ARBA" id="ARBA00023056"/>
    </source>
</evidence>
<comment type="pathway">
    <text evidence="7">Glycan biosynthesis; glycogen biosynthesis.</text>
</comment>
<dbReference type="RefSeq" id="WP_132547493.1">
    <property type="nucleotide sequence ID" value="NZ_SMAA01000003.1"/>
</dbReference>
<organism evidence="10 11">
    <name type="scientific">Pectinatus cerevisiiphilus</name>
    <dbReference type="NCBI Taxonomy" id="86956"/>
    <lineage>
        <taxon>Bacteria</taxon>
        <taxon>Bacillati</taxon>
        <taxon>Bacillota</taxon>
        <taxon>Negativicutes</taxon>
        <taxon>Selenomonadales</taxon>
        <taxon>Selenomonadaceae</taxon>
        <taxon>Pectinatus</taxon>
    </lineage>
</organism>
<dbReference type="EC" id="2.4.1.21" evidence="7"/>
<dbReference type="PANTHER" id="PTHR45825:SF11">
    <property type="entry name" value="ALPHA AMYLASE DOMAIN-CONTAINING PROTEIN"/>
    <property type="match status" value="1"/>
</dbReference>
<dbReference type="CDD" id="cd03791">
    <property type="entry name" value="GT5_Glycogen_synthase_DULL1-like"/>
    <property type="match status" value="1"/>
</dbReference>
<comment type="function">
    <text evidence="2 7">Synthesizes alpha-1,4-glucan chains using ADP-glucose.</text>
</comment>
<accession>A0A4R3KCA0</accession>
<name>A0A4R3KCA0_9FIRM</name>
<sequence>MLKLLYVASEVAPFIKTGGLGDVAGSLPKALSEQGTDVRVVLPKYSSIAQEYRSKMKKIYSGIINVTWRKKYFGIDELKYKGITFYFIDNEDYFKRDGLYGYKDDAERFVFFCRAVLKMLPIIKFWPDVIHLNDWQTSPVSVLLKLEYMYDKKYQDIKTVYTIHNLKYQGIFPKAVLNDIVGIDYRYFENGDFEFFNNINFMKAGLLYADALTTVSKSYAEEIKDPYFGEQLDGVLRRRSDCLTGITNGIDQDEYNPQTDPFIPVPYTVADALEKKIENKVVLQKKLGLPVKRNIPLIAFISRLVEAKGIDLLIRILDELLQYENVQFVLLGTGEYKYQEWFQNLQWRFPTKVSVNTTFDNKLAHQIYAASSHLLMPSRYEPCGISQMIALRYGSIPIVHAIGGLKDTIIPYNSHTTSSGNGFTFPHYNAHELLFAIKRALEKYNDIIMRRRIIKNAMSSDHSWNKSAKQYRDLYKKLLKKE</sequence>
<dbReference type="HAMAP" id="MF_00484">
    <property type="entry name" value="Glycogen_synth"/>
    <property type="match status" value="1"/>
</dbReference>
<evidence type="ECO:0000256" key="7">
    <source>
        <dbReference type="HAMAP-Rule" id="MF_00484"/>
    </source>
</evidence>
<feature type="domain" description="Glycosyl transferase family 1" evidence="8">
    <location>
        <begin position="295"/>
        <end position="457"/>
    </location>
</feature>
<dbReference type="SUPFAM" id="SSF53756">
    <property type="entry name" value="UDP-Glycosyltransferase/glycogen phosphorylase"/>
    <property type="match status" value="1"/>
</dbReference>
<dbReference type="GO" id="GO:0009011">
    <property type="term" value="F:alpha-1,4-glucan glucosyltransferase (ADP-glucose donor) activity"/>
    <property type="evidence" value="ECO:0007669"/>
    <property type="project" value="UniProtKB-UniRule"/>
</dbReference>
<dbReference type="InterPro" id="IPR001296">
    <property type="entry name" value="Glyco_trans_1"/>
</dbReference>
<dbReference type="NCBIfam" id="TIGR02095">
    <property type="entry name" value="glgA"/>
    <property type="match status" value="1"/>
</dbReference>
<comment type="similarity">
    <text evidence="3 7">Belongs to the glycosyltransferase 1 family. Bacterial/plant glycogen synthase subfamily.</text>
</comment>
<dbReference type="Pfam" id="PF00534">
    <property type="entry name" value="Glycos_transf_1"/>
    <property type="match status" value="1"/>
</dbReference>
<evidence type="ECO:0000256" key="1">
    <source>
        <dbReference type="ARBA" id="ARBA00001478"/>
    </source>
</evidence>
<comment type="caution">
    <text evidence="10">The sequence shown here is derived from an EMBL/GenBank/DDBJ whole genome shotgun (WGS) entry which is preliminary data.</text>
</comment>
<dbReference type="PANTHER" id="PTHR45825">
    <property type="entry name" value="GRANULE-BOUND STARCH SYNTHASE 1, CHLOROPLASTIC/AMYLOPLASTIC"/>
    <property type="match status" value="1"/>
</dbReference>
<evidence type="ECO:0000313" key="10">
    <source>
        <dbReference type="EMBL" id="TCS80846.1"/>
    </source>
</evidence>
<comment type="catalytic activity">
    <reaction evidence="1 7">
        <text>[(1-&gt;4)-alpha-D-glucosyl](n) + ADP-alpha-D-glucose = [(1-&gt;4)-alpha-D-glucosyl](n+1) + ADP + H(+)</text>
        <dbReference type="Rhea" id="RHEA:18189"/>
        <dbReference type="Rhea" id="RHEA-COMP:9584"/>
        <dbReference type="Rhea" id="RHEA-COMP:9587"/>
        <dbReference type="ChEBI" id="CHEBI:15378"/>
        <dbReference type="ChEBI" id="CHEBI:15444"/>
        <dbReference type="ChEBI" id="CHEBI:57498"/>
        <dbReference type="ChEBI" id="CHEBI:456216"/>
        <dbReference type="EC" id="2.4.1.21"/>
    </reaction>
</comment>
<feature type="domain" description="Starch synthase catalytic" evidence="9">
    <location>
        <begin position="3"/>
        <end position="237"/>
    </location>
</feature>
<dbReference type="InterPro" id="IPR011835">
    <property type="entry name" value="GS/SS"/>
</dbReference>
<dbReference type="Pfam" id="PF08323">
    <property type="entry name" value="Glyco_transf_5"/>
    <property type="match status" value="1"/>
</dbReference>
<proteinExistence type="inferred from homology"/>
<evidence type="ECO:0000313" key="11">
    <source>
        <dbReference type="Proteomes" id="UP000295188"/>
    </source>
</evidence>
<keyword evidence="4 7" id="KW-0328">Glycosyltransferase</keyword>
<protein>
    <recommendedName>
        <fullName evidence="7">Glycogen synthase</fullName>
        <ecNumber evidence="7">2.4.1.21</ecNumber>
    </recommendedName>
    <alternativeName>
        <fullName evidence="7">Starch [bacterial glycogen] synthase</fullName>
    </alternativeName>
</protein>
<dbReference type="GO" id="GO:0005978">
    <property type="term" value="P:glycogen biosynthetic process"/>
    <property type="evidence" value="ECO:0007669"/>
    <property type="project" value="UniProtKB-UniRule"/>
</dbReference>
<evidence type="ECO:0000256" key="2">
    <source>
        <dbReference type="ARBA" id="ARBA00002764"/>
    </source>
</evidence>
<keyword evidence="6 7" id="KW-0320">Glycogen biosynthesis</keyword>
<evidence type="ECO:0000259" key="8">
    <source>
        <dbReference type="Pfam" id="PF00534"/>
    </source>
</evidence>
<dbReference type="GO" id="GO:0004373">
    <property type="term" value="F:alpha-1,4-glucan glucosyltransferase (UDP-glucose donor) activity"/>
    <property type="evidence" value="ECO:0007669"/>
    <property type="project" value="InterPro"/>
</dbReference>
<dbReference type="AlphaFoldDB" id="A0A4R3KCA0"/>
<evidence type="ECO:0000256" key="5">
    <source>
        <dbReference type="ARBA" id="ARBA00022679"/>
    </source>
</evidence>
<dbReference type="NCBIfam" id="NF001898">
    <property type="entry name" value="PRK00654.1-1"/>
    <property type="match status" value="1"/>
</dbReference>
<dbReference type="OrthoDB" id="9808590at2"/>
<dbReference type="Proteomes" id="UP000295188">
    <property type="component" value="Unassembled WGS sequence"/>
</dbReference>
<keyword evidence="11" id="KW-1185">Reference proteome</keyword>
<gene>
    <name evidence="7" type="primary">glgA</name>
    <name evidence="10" type="ORF">EDC37_10315</name>
</gene>
<reference evidence="10 11" key="1">
    <citation type="submission" date="2019-03" db="EMBL/GenBank/DDBJ databases">
        <title>Genomic Encyclopedia of Type Strains, Phase IV (KMG-IV): sequencing the most valuable type-strain genomes for metagenomic binning, comparative biology and taxonomic classification.</title>
        <authorList>
            <person name="Goeker M."/>
        </authorList>
    </citation>
    <scope>NUCLEOTIDE SEQUENCE [LARGE SCALE GENOMIC DNA]</scope>
    <source>
        <strain evidence="10 11">DSM 20467</strain>
    </source>
</reference>
<evidence type="ECO:0000259" key="9">
    <source>
        <dbReference type="Pfam" id="PF08323"/>
    </source>
</evidence>
<dbReference type="InterPro" id="IPR013534">
    <property type="entry name" value="Starch_synth_cat_dom"/>
</dbReference>
<keyword evidence="5 7" id="KW-0808">Transferase</keyword>
<dbReference type="UniPathway" id="UPA00164"/>
<dbReference type="Gene3D" id="3.40.50.2000">
    <property type="entry name" value="Glycogen Phosphorylase B"/>
    <property type="match status" value="2"/>
</dbReference>
<dbReference type="EMBL" id="SMAA01000003">
    <property type="protein sequence ID" value="TCS80846.1"/>
    <property type="molecule type" value="Genomic_DNA"/>
</dbReference>
<feature type="binding site" evidence="7">
    <location>
        <position position="16"/>
    </location>
    <ligand>
        <name>ADP-alpha-D-glucose</name>
        <dbReference type="ChEBI" id="CHEBI:57498"/>
    </ligand>
</feature>
<evidence type="ECO:0000256" key="4">
    <source>
        <dbReference type="ARBA" id="ARBA00022676"/>
    </source>
</evidence>